<feature type="domain" description="Peptidase S9 prolyl oligopeptidase catalytic" evidence="1">
    <location>
        <begin position="53"/>
        <end position="117"/>
    </location>
</feature>
<name>A0A316UMV7_9BASI</name>
<dbReference type="Gene3D" id="3.40.50.1820">
    <property type="entry name" value="alpha/beta hydrolase"/>
    <property type="match status" value="1"/>
</dbReference>
<evidence type="ECO:0000313" key="2">
    <source>
        <dbReference type="EMBL" id="PWN26596.1"/>
    </source>
</evidence>
<dbReference type="SUPFAM" id="SSF53474">
    <property type="entry name" value="alpha/beta-Hydrolases"/>
    <property type="match status" value="1"/>
</dbReference>
<dbReference type="AlphaFoldDB" id="A0A316UMV7"/>
<dbReference type="Pfam" id="PF00326">
    <property type="entry name" value="Peptidase_S9"/>
    <property type="match status" value="1"/>
</dbReference>
<sequence length="117" mass="13398">MYASAASDLQLPSVFDPALRYLLISFPLDKLWALSLFAATRWKQRVAAITQLEQIRVLLVQGTTDQFTKAESYRKWCEELDRSSNGVTVSTIEGADHFWSTPQQRDHLVAAVKRWLQ</sequence>
<reference evidence="2 3" key="1">
    <citation type="journal article" date="2018" name="Mol. Biol. Evol.">
        <title>Broad Genomic Sampling Reveals a Smut Pathogenic Ancestry of the Fungal Clade Ustilaginomycotina.</title>
        <authorList>
            <person name="Kijpornyongpan T."/>
            <person name="Mondo S.J."/>
            <person name="Barry K."/>
            <person name="Sandor L."/>
            <person name="Lee J."/>
            <person name="Lipzen A."/>
            <person name="Pangilinan J."/>
            <person name="LaButti K."/>
            <person name="Hainaut M."/>
            <person name="Henrissat B."/>
            <person name="Grigoriev I.V."/>
            <person name="Spatafora J.W."/>
            <person name="Aime M.C."/>
        </authorList>
    </citation>
    <scope>NUCLEOTIDE SEQUENCE [LARGE SCALE GENOMIC DNA]</scope>
    <source>
        <strain evidence="2 3">MCA 5214</strain>
    </source>
</reference>
<proteinExistence type="predicted"/>
<dbReference type="InterPro" id="IPR029058">
    <property type="entry name" value="AB_hydrolase_fold"/>
</dbReference>
<dbReference type="PANTHER" id="PTHR42103:SF2">
    <property type="entry name" value="AB HYDROLASE-1 DOMAIN-CONTAINING PROTEIN"/>
    <property type="match status" value="1"/>
</dbReference>
<evidence type="ECO:0000259" key="1">
    <source>
        <dbReference type="Pfam" id="PF00326"/>
    </source>
</evidence>
<dbReference type="STRING" id="1569628.A0A316UMV7"/>
<accession>A0A316UMV7</accession>
<dbReference type="GO" id="GO:0006508">
    <property type="term" value="P:proteolysis"/>
    <property type="evidence" value="ECO:0007669"/>
    <property type="project" value="InterPro"/>
</dbReference>
<dbReference type="GO" id="GO:0008236">
    <property type="term" value="F:serine-type peptidase activity"/>
    <property type="evidence" value="ECO:0007669"/>
    <property type="project" value="InterPro"/>
</dbReference>
<keyword evidence="3" id="KW-1185">Reference proteome</keyword>
<dbReference type="PANTHER" id="PTHR42103">
    <property type="entry name" value="ALPHA/BETA-HYDROLASES SUPERFAMILY PROTEIN"/>
    <property type="match status" value="1"/>
</dbReference>
<dbReference type="EMBL" id="KZ819671">
    <property type="protein sequence ID" value="PWN26596.1"/>
    <property type="molecule type" value="Genomic_DNA"/>
</dbReference>
<dbReference type="InterPro" id="IPR001375">
    <property type="entry name" value="Peptidase_S9_cat"/>
</dbReference>
<dbReference type="OrthoDB" id="10260961at2759"/>
<dbReference type="GeneID" id="37028374"/>
<gene>
    <name evidence="2" type="ORF">BDZ90DRAFT_233200</name>
</gene>
<organism evidence="2 3">
    <name type="scientific">Jaminaea rosea</name>
    <dbReference type="NCBI Taxonomy" id="1569628"/>
    <lineage>
        <taxon>Eukaryota</taxon>
        <taxon>Fungi</taxon>
        <taxon>Dikarya</taxon>
        <taxon>Basidiomycota</taxon>
        <taxon>Ustilaginomycotina</taxon>
        <taxon>Exobasidiomycetes</taxon>
        <taxon>Microstromatales</taxon>
        <taxon>Microstromatales incertae sedis</taxon>
        <taxon>Jaminaea</taxon>
    </lineage>
</organism>
<protein>
    <recommendedName>
        <fullName evidence="1">Peptidase S9 prolyl oligopeptidase catalytic domain-containing protein</fullName>
    </recommendedName>
</protein>
<dbReference type="RefSeq" id="XP_025361208.1">
    <property type="nucleotide sequence ID" value="XM_025506551.1"/>
</dbReference>
<evidence type="ECO:0000313" key="3">
    <source>
        <dbReference type="Proteomes" id="UP000245884"/>
    </source>
</evidence>
<dbReference type="Proteomes" id="UP000245884">
    <property type="component" value="Unassembled WGS sequence"/>
</dbReference>